<keyword evidence="3 5" id="KW-0012">Acyltransferase</keyword>
<evidence type="ECO:0000256" key="3">
    <source>
        <dbReference type="ARBA" id="ARBA00023315"/>
    </source>
</evidence>
<dbReference type="GO" id="GO:0003841">
    <property type="term" value="F:1-acylglycerol-3-phosphate O-acyltransferase activity"/>
    <property type="evidence" value="ECO:0007669"/>
    <property type="project" value="TreeGrafter"/>
</dbReference>
<dbReference type="PANTHER" id="PTHR10434">
    <property type="entry name" value="1-ACYL-SN-GLYCEROL-3-PHOSPHATE ACYLTRANSFERASE"/>
    <property type="match status" value="1"/>
</dbReference>
<gene>
    <name evidence="5" type="ORF">SAMN05660830_00719</name>
</gene>
<name>A0A8G2C7T8_9BACT</name>
<sequence length="261" mass="30010">MSTSRKKSSPKLYTVLLLCFLLLHTLVTSLAAFIASPYYLFVKKMPLDKMIRYFIWLYGKGYVRCTRFFIPASLSWEGENPFPLQAPSIVVMNHYSILDLYYLGVLLHDGDIVFVTQRRPFLIKLYAPFMSMAKYIDMRTGDFSSCLEQCREHLNNGSKILFFPEAGRSRDGTLQPFKSAPFLVATECNVPVIPFCISGTEILLPAGAKYITPTNISLRILQPLYPEQYSGDFPHRVLKKMVHKQMKRALETQKRVLREAQ</sequence>
<reference evidence="5 6" key="1">
    <citation type="submission" date="2016-11" db="EMBL/GenBank/DDBJ databases">
        <authorList>
            <person name="Varghese N."/>
            <person name="Submissions S."/>
        </authorList>
    </citation>
    <scope>NUCLEOTIDE SEQUENCE [LARGE SCALE GENOMIC DNA]</scope>
    <source>
        <strain evidence="5 6">DSM 17919</strain>
    </source>
</reference>
<dbReference type="CDD" id="cd07989">
    <property type="entry name" value="LPLAT_AGPAT-like"/>
    <property type="match status" value="1"/>
</dbReference>
<comment type="caution">
    <text evidence="5">The sequence shown here is derived from an EMBL/GenBank/DDBJ whole genome shotgun (WGS) entry which is preliminary data.</text>
</comment>
<evidence type="ECO:0000259" key="4">
    <source>
        <dbReference type="SMART" id="SM00563"/>
    </source>
</evidence>
<comment type="pathway">
    <text evidence="1">Lipid metabolism.</text>
</comment>
<evidence type="ECO:0000313" key="5">
    <source>
        <dbReference type="EMBL" id="SHI70485.1"/>
    </source>
</evidence>
<dbReference type="EMBL" id="FQZR01000002">
    <property type="protein sequence ID" value="SHI70485.1"/>
    <property type="molecule type" value="Genomic_DNA"/>
</dbReference>
<feature type="domain" description="Phospholipid/glycerol acyltransferase" evidence="4">
    <location>
        <begin position="88"/>
        <end position="200"/>
    </location>
</feature>
<evidence type="ECO:0000256" key="2">
    <source>
        <dbReference type="ARBA" id="ARBA00022679"/>
    </source>
</evidence>
<evidence type="ECO:0000256" key="1">
    <source>
        <dbReference type="ARBA" id="ARBA00005189"/>
    </source>
</evidence>
<evidence type="ECO:0000313" key="6">
    <source>
        <dbReference type="Proteomes" id="UP000184001"/>
    </source>
</evidence>
<dbReference type="GO" id="GO:0006654">
    <property type="term" value="P:phosphatidic acid biosynthetic process"/>
    <property type="evidence" value="ECO:0007669"/>
    <property type="project" value="TreeGrafter"/>
</dbReference>
<protein>
    <submittedName>
        <fullName evidence="5">1-acyl-sn-glycerol-3-phosphate acyltransferase</fullName>
    </submittedName>
</protein>
<dbReference type="PANTHER" id="PTHR10434:SF11">
    <property type="entry name" value="1-ACYL-SN-GLYCEROL-3-PHOSPHATE ACYLTRANSFERASE"/>
    <property type="match status" value="1"/>
</dbReference>
<dbReference type="InterPro" id="IPR002123">
    <property type="entry name" value="Plipid/glycerol_acylTrfase"/>
</dbReference>
<dbReference type="RefSeq" id="WP_020001844.1">
    <property type="nucleotide sequence ID" value="NZ_CP192219.1"/>
</dbReference>
<dbReference type="Proteomes" id="UP000184001">
    <property type="component" value="Unassembled WGS sequence"/>
</dbReference>
<dbReference type="SUPFAM" id="SSF69593">
    <property type="entry name" value="Glycerol-3-phosphate (1)-acyltransferase"/>
    <property type="match status" value="1"/>
</dbReference>
<accession>A0A8G2C7T8</accession>
<keyword evidence="2 5" id="KW-0808">Transferase</keyword>
<dbReference type="AlphaFoldDB" id="A0A8G2C7T8"/>
<dbReference type="Pfam" id="PF01553">
    <property type="entry name" value="Acyltransferase"/>
    <property type="match status" value="1"/>
</dbReference>
<dbReference type="SMART" id="SM00563">
    <property type="entry name" value="PlsC"/>
    <property type="match status" value="1"/>
</dbReference>
<organism evidence="5 6">
    <name type="scientific">Halodesulfovibrio aestuarii</name>
    <dbReference type="NCBI Taxonomy" id="126333"/>
    <lineage>
        <taxon>Bacteria</taxon>
        <taxon>Pseudomonadati</taxon>
        <taxon>Thermodesulfobacteriota</taxon>
        <taxon>Desulfovibrionia</taxon>
        <taxon>Desulfovibrionales</taxon>
        <taxon>Desulfovibrionaceae</taxon>
        <taxon>Halodesulfovibrio</taxon>
    </lineage>
</organism>
<proteinExistence type="predicted"/>